<keyword evidence="9" id="KW-0732">Signal</keyword>
<organism evidence="11 12">
    <name type="scientific">Zasmidium cellare ATCC 36951</name>
    <dbReference type="NCBI Taxonomy" id="1080233"/>
    <lineage>
        <taxon>Eukaryota</taxon>
        <taxon>Fungi</taxon>
        <taxon>Dikarya</taxon>
        <taxon>Ascomycota</taxon>
        <taxon>Pezizomycotina</taxon>
        <taxon>Dothideomycetes</taxon>
        <taxon>Dothideomycetidae</taxon>
        <taxon>Mycosphaerellales</taxon>
        <taxon>Mycosphaerellaceae</taxon>
        <taxon>Zasmidium</taxon>
    </lineage>
</organism>
<evidence type="ECO:0000256" key="9">
    <source>
        <dbReference type="SAM" id="SignalP"/>
    </source>
</evidence>
<keyword evidence="12" id="KW-1185">Reference proteome</keyword>
<dbReference type="GO" id="GO:0006508">
    <property type="term" value="P:proteolysis"/>
    <property type="evidence" value="ECO:0007669"/>
    <property type="project" value="UniProtKB-KW"/>
</dbReference>
<evidence type="ECO:0000256" key="3">
    <source>
        <dbReference type="ARBA" id="ARBA00022723"/>
    </source>
</evidence>
<reference evidence="11" key="1">
    <citation type="journal article" date="2020" name="Stud. Mycol.">
        <title>101 Dothideomycetes genomes: a test case for predicting lifestyles and emergence of pathogens.</title>
        <authorList>
            <person name="Haridas S."/>
            <person name="Albert R."/>
            <person name="Binder M."/>
            <person name="Bloem J."/>
            <person name="Labutti K."/>
            <person name="Salamov A."/>
            <person name="Andreopoulos B."/>
            <person name="Baker S."/>
            <person name="Barry K."/>
            <person name="Bills G."/>
            <person name="Bluhm B."/>
            <person name="Cannon C."/>
            <person name="Castanera R."/>
            <person name="Culley D."/>
            <person name="Daum C."/>
            <person name="Ezra D."/>
            <person name="Gonzalez J."/>
            <person name="Henrissat B."/>
            <person name="Kuo A."/>
            <person name="Liang C."/>
            <person name="Lipzen A."/>
            <person name="Lutzoni F."/>
            <person name="Magnuson J."/>
            <person name="Mondo S."/>
            <person name="Nolan M."/>
            <person name="Ohm R."/>
            <person name="Pangilinan J."/>
            <person name="Park H.-J."/>
            <person name="Ramirez L."/>
            <person name="Alfaro M."/>
            <person name="Sun H."/>
            <person name="Tritt A."/>
            <person name="Yoshinaga Y."/>
            <person name="Zwiers L.-H."/>
            <person name="Turgeon B."/>
            <person name="Goodwin S."/>
            <person name="Spatafora J."/>
            <person name="Crous P."/>
            <person name="Grigoriev I."/>
        </authorList>
    </citation>
    <scope>NUCLEOTIDE SEQUENCE</scope>
    <source>
        <strain evidence="11">ATCC 36951</strain>
    </source>
</reference>
<evidence type="ECO:0000259" key="10">
    <source>
        <dbReference type="PROSITE" id="PS51695"/>
    </source>
</evidence>
<dbReference type="CDD" id="cd11377">
    <property type="entry name" value="Pro-peptidase_S53"/>
    <property type="match status" value="1"/>
</dbReference>
<feature type="chain" id="PRO_5025647634" description="Peptidase S53 domain-containing protein" evidence="9">
    <location>
        <begin position="19"/>
        <end position="683"/>
    </location>
</feature>
<feature type="binding site" evidence="8">
    <location>
        <position position="642"/>
    </location>
    <ligand>
        <name>Ca(2+)</name>
        <dbReference type="ChEBI" id="CHEBI:29108"/>
    </ligand>
</feature>
<dbReference type="GO" id="GO:0005576">
    <property type="term" value="C:extracellular region"/>
    <property type="evidence" value="ECO:0007669"/>
    <property type="project" value="UniProtKB-SubCell"/>
</dbReference>
<keyword evidence="2 8" id="KW-0645">Protease</keyword>
<dbReference type="InterPro" id="IPR036852">
    <property type="entry name" value="Peptidase_S8/S53_dom_sf"/>
</dbReference>
<evidence type="ECO:0000256" key="1">
    <source>
        <dbReference type="ARBA" id="ARBA00004239"/>
    </source>
</evidence>
<dbReference type="InterPro" id="IPR015366">
    <property type="entry name" value="S53_propep"/>
</dbReference>
<evidence type="ECO:0000313" key="12">
    <source>
        <dbReference type="Proteomes" id="UP000799537"/>
    </source>
</evidence>
<evidence type="ECO:0000256" key="7">
    <source>
        <dbReference type="ARBA" id="ARBA00023145"/>
    </source>
</evidence>
<gene>
    <name evidence="11" type="ORF">M409DRAFT_67800</name>
</gene>
<comment type="subcellular location">
    <subcellularLocation>
        <location evidence="1">Secreted</location>
        <location evidence="1">Extracellular space</location>
    </subcellularLocation>
</comment>
<proteinExistence type="predicted"/>
<dbReference type="InterPro" id="IPR030400">
    <property type="entry name" value="Sedolisin_dom"/>
</dbReference>
<keyword evidence="7" id="KW-0865">Zymogen</keyword>
<evidence type="ECO:0000256" key="4">
    <source>
        <dbReference type="ARBA" id="ARBA00022801"/>
    </source>
</evidence>
<evidence type="ECO:0000256" key="2">
    <source>
        <dbReference type="ARBA" id="ARBA00022670"/>
    </source>
</evidence>
<sequence length="683" mass="73662">MSWFQVLTAVALSTGAFAAPHVLHERRHVPLKSYARERVQPHAIIPVRIGLKQSNLDSGYDRLMEVSHPTSSNYGKHLSAQEVHDLFAPANETLDAVLNWLGDAGFDENDVVHYENRGWLAIDMPAETAERLLSTEYYEHTFSDNSRIGCDQYYLPAHISPHVDFIKPGVKLSPPVKKRTLEARGFGGRGRGGPWPPGPPHVGPNPFPHWRPPPGSGHLPKDLQNCSVLVTPNCLKALYNIPQAKYSDPSNVMGVYETSDAFSVQDLQLYFQKFVPYIPQGTSPSVVSVDGGVAPVAPGDARNGGESDLDIDLSYAIVYPQKVTVYQVDDPPNASGQYGKAGFLNTFFDSIDGSYCNYTAYGITGDSPDVDATYPDPAADGYKGQRQCGTYQLTRVVSISYGEAEIDLPKAYVERQCNEIMKLGLQGHSIMVASGDYGVASFPGSDNDTYGCYSANGQHGTIYNPDYPSGCPYITAVGGTRLYPGQTIEDPESAMQVNLTAVHIAEGRPPGNPVLALFATGGGFSNYFKPPSYQARAVSQYLAAHAPDVPSYVVNSDASNVGANGGVYNRAGRGYPDVSTNGAFQPFFVNLTQETYFGTSLSSPIFGSIITLINEERTAAGKGPVGFVNPVLYQHPEVLHDITNGSNPNCGSSGFSASTGWDPVTGLGTPNYPAMLRLFLSLP</sequence>
<protein>
    <recommendedName>
        <fullName evidence="10">Peptidase S53 domain-containing protein</fullName>
    </recommendedName>
</protein>
<keyword evidence="4 8" id="KW-0378">Hydrolase</keyword>
<feature type="active site" description="Charge relay system" evidence="8">
    <location>
        <position position="600"/>
    </location>
</feature>
<evidence type="ECO:0000256" key="5">
    <source>
        <dbReference type="ARBA" id="ARBA00022825"/>
    </source>
</evidence>
<dbReference type="Proteomes" id="UP000799537">
    <property type="component" value="Unassembled WGS sequence"/>
</dbReference>
<dbReference type="SUPFAM" id="SSF54897">
    <property type="entry name" value="Protease propeptides/inhibitors"/>
    <property type="match status" value="1"/>
</dbReference>
<dbReference type="OrthoDB" id="409122at2759"/>
<evidence type="ECO:0000313" key="11">
    <source>
        <dbReference type="EMBL" id="KAF2164694.1"/>
    </source>
</evidence>
<dbReference type="SMART" id="SM00944">
    <property type="entry name" value="Pro-kuma_activ"/>
    <property type="match status" value="1"/>
</dbReference>
<dbReference type="PANTHER" id="PTHR14218:SF19">
    <property type="entry name" value="SERINE PROTEASE AORO, PUTATIVE (AFU_ORTHOLOGUE AFUA_6G10250)-RELATED"/>
    <property type="match status" value="1"/>
</dbReference>
<dbReference type="GO" id="GO:0046872">
    <property type="term" value="F:metal ion binding"/>
    <property type="evidence" value="ECO:0007669"/>
    <property type="project" value="UniProtKB-UniRule"/>
</dbReference>
<keyword evidence="5 8" id="KW-0720">Serine protease</keyword>
<feature type="binding site" evidence="8">
    <location>
        <position position="660"/>
    </location>
    <ligand>
        <name>Ca(2+)</name>
        <dbReference type="ChEBI" id="CHEBI:29108"/>
    </ligand>
</feature>
<feature type="signal peptide" evidence="9">
    <location>
        <begin position="1"/>
        <end position="18"/>
    </location>
</feature>
<feature type="active site" description="Charge relay system" evidence="8">
    <location>
        <position position="306"/>
    </location>
</feature>
<dbReference type="AlphaFoldDB" id="A0A6A6CBY6"/>
<dbReference type="EMBL" id="ML993603">
    <property type="protein sequence ID" value="KAF2164694.1"/>
    <property type="molecule type" value="Genomic_DNA"/>
</dbReference>
<dbReference type="PROSITE" id="PS51695">
    <property type="entry name" value="SEDOLISIN"/>
    <property type="match status" value="1"/>
</dbReference>
<dbReference type="PANTHER" id="PTHR14218">
    <property type="entry name" value="PROTEASE S8 TRIPEPTIDYL PEPTIDASE I CLN2"/>
    <property type="match status" value="1"/>
</dbReference>
<evidence type="ECO:0000256" key="8">
    <source>
        <dbReference type="PROSITE-ProRule" id="PRU01032"/>
    </source>
</evidence>
<feature type="active site" description="Charge relay system" evidence="8">
    <location>
        <position position="310"/>
    </location>
</feature>
<dbReference type="RefSeq" id="XP_033665583.1">
    <property type="nucleotide sequence ID" value="XM_033817556.1"/>
</dbReference>
<comment type="cofactor">
    <cofactor evidence="8">
        <name>Ca(2+)</name>
        <dbReference type="ChEBI" id="CHEBI:29108"/>
    </cofactor>
    <text evidence="8">Binds 1 Ca(2+) ion per subunit.</text>
</comment>
<dbReference type="GeneID" id="54570828"/>
<dbReference type="CDD" id="cd04056">
    <property type="entry name" value="Peptidases_S53"/>
    <property type="match status" value="1"/>
</dbReference>
<dbReference type="GO" id="GO:0008240">
    <property type="term" value="F:tripeptidyl-peptidase activity"/>
    <property type="evidence" value="ECO:0007669"/>
    <property type="project" value="TreeGrafter"/>
</dbReference>
<accession>A0A6A6CBY6</accession>
<feature type="binding site" evidence="8">
    <location>
        <position position="662"/>
    </location>
    <ligand>
        <name>Ca(2+)</name>
        <dbReference type="ChEBI" id="CHEBI:29108"/>
    </ligand>
</feature>
<dbReference type="Gene3D" id="3.40.50.200">
    <property type="entry name" value="Peptidase S8/S53 domain"/>
    <property type="match status" value="1"/>
</dbReference>
<name>A0A6A6CBY6_ZASCE</name>
<keyword evidence="6 8" id="KW-0106">Calcium</keyword>
<dbReference type="GO" id="GO:0004252">
    <property type="term" value="F:serine-type endopeptidase activity"/>
    <property type="evidence" value="ECO:0007669"/>
    <property type="project" value="UniProtKB-UniRule"/>
</dbReference>
<dbReference type="SUPFAM" id="SSF52743">
    <property type="entry name" value="Subtilisin-like"/>
    <property type="match status" value="1"/>
</dbReference>
<evidence type="ECO:0000256" key="6">
    <source>
        <dbReference type="ARBA" id="ARBA00022837"/>
    </source>
</evidence>
<keyword evidence="3 8" id="KW-0479">Metal-binding</keyword>
<feature type="binding site" evidence="8">
    <location>
        <position position="641"/>
    </location>
    <ligand>
        <name>Ca(2+)</name>
        <dbReference type="ChEBI" id="CHEBI:29108"/>
    </ligand>
</feature>
<dbReference type="Pfam" id="PF09286">
    <property type="entry name" value="Pro-kuma_activ"/>
    <property type="match status" value="1"/>
</dbReference>
<dbReference type="InterPro" id="IPR050819">
    <property type="entry name" value="Tripeptidyl-peptidase_I"/>
</dbReference>
<feature type="domain" description="Peptidase S53" evidence="10">
    <location>
        <begin position="229"/>
        <end position="682"/>
    </location>
</feature>